<evidence type="ECO:0008006" key="6">
    <source>
        <dbReference type="Google" id="ProtNLM"/>
    </source>
</evidence>
<evidence type="ECO:0000256" key="1">
    <source>
        <dbReference type="SAM" id="MobiDB-lite"/>
    </source>
</evidence>
<dbReference type="Proteomes" id="UP000474967">
    <property type="component" value="Unassembled WGS sequence"/>
</dbReference>
<accession>A0A6L9Y041</accession>
<evidence type="ECO:0000313" key="4">
    <source>
        <dbReference type="EMBL" id="NEN06895.1"/>
    </source>
</evidence>
<name>A0A6L9Y041_9MICO</name>
<organism evidence="4 5">
    <name type="scientific">Leifsonia tongyongensis</name>
    <dbReference type="NCBI Taxonomy" id="1268043"/>
    <lineage>
        <taxon>Bacteria</taxon>
        <taxon>Bacillati</taxon>
        <taxon>Actinomycetota</taxon>
        <taxon>Actinomycetes</taxon>
        <taxon>Micrococcales</taxon>
        <taxon>Microbacteriaceae</taxon>
        <taxon>Leifsonia</taxon>
    </lineage>
</organism>
<keyword evidence="3" id="KW-0732">Signal</keyword>
<keyword evidence="2" id="KW-0812">Transmembrane</keyword>
<feature type="chain" id="PRO_5026672080" description="Cell wall protein" evidence="3">
    <location>
        <begin position="26"/>
        <end position="198"/>
    </location>
</feature>
<dbReference type="SUPFAM" id="SSF48726">
    <property type="entry name" value="Immunoglobulin"/>
    <property type="match status" value="1"/>
</dbReference>
<feature type="transmembrane region" description="Helical" evidence="2">
    <location>
        <begin position="169"/>
        <end position="189"/>
    </location>
</feature>
<protein>
    <recommendedName>
        <fullName evidence="6">Cell wall protein</fullName>
    </recommendedName>
</protein>
<keyword evidence="2" id="KW-1133">Transmembrane helix</keyword>
<dbReference type="EMBL" id="JAAGWY010000003">
    <property type="protein sequence ID" value="NEN06895.1"/>
    <property type="molecule type" value="Genomic_DNA"/>
</dbReference>
<keyword evidence="5" id="KW-1185">Reference proteome</keyword>
<feature type="region of interest" description="Disordered" evidence="1">
    <location>
        <begin position="136"/>
        <end position="157"/>
    </location>
</feature>
<feature type="signal peptide" evidence="3">
    <location>
        <begin position="1"/>
        <end position="25"/>
    </location>
</feature>
<sequence>MSRKLLATLLLVVAGTFAAPLAANATGDDDYTSAGGCSLSPTTVQGGESATLTCVPGTFDDSESVSYVVSGQNGADAHLASFRTSLSTASVVKTSASDGGALLLVTVPRDASGAYEITGTGQTSHRATTATVTVIPADDPAGSSSTTTTTSSGSGSGLADTGSVISTSLFAAGLVLVLGGIIVVVIVTARRRRESTQR</sequence>
<comment type="caution">
    <text evidence="4">The sequence shown here is derived from an EMBL/GenBank/DDBJ whole genome shotgun (WGS) entry which is preliminary data.</text>
</comment>
<feature type="compositionally biased region" description="Low complexity" evidence="1">
    <location>
        <begin position="142"/>
        <end position="153"/>
    </location>
</feature>
<keyword evidence="2" id="KW-0472">Membrane</keyword>
<dbReference type="AlphaFoldDB" id="A0A6L9Y041"/>
<evidence type="ECO:0000313" key="5">
    <source>
        <dbReference type="Proteomes" id="UP000474967"/>
    </source>
</evidence>
<dbReference type="RefSeq" id="WP_163290368.1">
    <property type="nucleotide sequence ID" value="NZ_JAAGWY010000003.1"/>
</dbReference>
<dbReference type="InterPro" id="IPR036179">
    <property type="entry name" value="Ig-like_dom_sf"/>
</dbReference>
<evidence type="ECO:0000256" key="3">
    <source>
        <dbReference type="SAM" id="SignalP"/>
    </source>
</evidence>
<gene>
    <name evidence="4" type="ORF">G3T36_13595</name>
</gene>
<evidence type="ECO:0000256" key="2">
    <source>
        <dbReference type="SAM" id="Phobius"/>
    </source>
</evidence>
<proteinExistence type="predicted"/>
<reference evidence="4 5" key="1">
    <citation type="journal article" date="2014" name="J. Microbiol.">
        <title>Diaminobutyricibacter tongyongensis gen. nov., sp. nov. and Homoserinibacter gongjuensis gen. nov., sp. nov. belong to the family Microbacteriaceae.</title>
        <authorList>
            <person name="Kim S.J."/>
            <person name="Ahn J.H."/>
            <person name="Weon H.Y."/>
            <person name="Hamada M."/>
            <person name="Suzuki K."/>
            <person name="Kwon S.W."/>
        </authorList>
    </citation>
    <scope>NUCLEOTIDE SEQUENCE [LARGE SCALE GENOMIC DNA]</scope>
    <source>
        <strain evidence="4 5">NBRC 108724</strain>
    </source>
</reference>